<dbReference type="VEuPathDB" id="FungiDB:P170DRAFT_458193"/>
<feature type="compositionally biased region" description="Basic and acidic residues" evidence="1">
    <location>
        <begin position="799"/>
        <end position="809"/>
    </location>
</feature>
<dbReference type="Proteomes" id="UP000234275">
    <property type="component" value="Unassembled WGS sequence"/>
</dbReference>
<feature type="compositionally biased region" description="Low complexity" evidence="1">
    <location>
        <begin position="784"/>
        <end position="797"/>
    </location>
</feature>
<accession>A0A2I2FZD7</accession>
<feature type="compositionally biased region" description="Low complexity" evidence="1">
    <location>
        <begin position="702"/>
        <end position="718"/>
    </location>
</feature>
<dbReference type="GeneID" id="36559474"/>
<keyword evidence="3" id="KW-1185">Reference proteome</keyword>
<feature type="region of interest" description="Disordered" evidence="1">
    <location>
        <begin position="895"/>
        <end position="951"/>
    </location>
</feature>
<evidence type="ECO:0000313" key="2">
    <source>
        <dbReference type="EMBL" id="PLB45995.1"/>
    </source>
</evidence>
<gene>
    <name evidence="2" type="ORF">P170DRAFT_458193</name>
</gene>
<reference evidence="2 3" key="1">
    <citation type="submission" date="2016-12" db="EMBL/GenBank/DDBJ databases">
        <title>The genomes of Aspergillus section Nigri reveals drivers in fungal speciation.</title>
        <authorList>
            <consortium name="DOE Joint Genome Institute"/>
            <person name="Vesth T.C."/>
            <person name="Nybo J."/>
            <person name="Theobald S."/>
            <person name="Brandl J."/>
            <person name="Frisvad J.C."/>
            <person name="Nielsen K.F."/>
            <person name="Lyhne E.K."/>
            <person name="Kogle M.E."/>
            <person name="Kuo A."/>
            <person name="Riley R."/>
            <person name="Clum A."/>
            <person name="Nolan M."/>
            <person name="Lipzen A."/>
            <person name="Salamov A."/>
            <person name="Henrissat B."/>
            <person name="Wiebenga A."/>
            <person name="De Vries R.P."/>
            <person name="Grigoriev I.V."/>
            <person name="Mortensen U.H."/>
            <person name="Andersen M.R."/>
            <person name="Baker S.E."/>
        </authorList>
    </citation>
    <scope>NUCLEOTIDE SEQUENCE [LARGE SCALE GENOMIC DNA]</scope>
    <source>
        <strain evidence="2 3">IBT 23096</strain>
    </source>
</reference>
<dbReference type="EMBL" id="MSFO01000007">
    <property type="protein sequence ID" value="PLB45995.1"/>
    <property type="molecule type" value="Genomic_DNA"/>
</dbReference>
<name>A0A2I2FZD7_9EURO</name>
<evidence type="ECO:0000256" key="1">
    <source>
        <dbReference type="SAM" id="MobiDB-lite"/>
    </source>
</evidence>
<dbReference type="STRING" id="1392250.A0A2I2FZD7"/>
<comment type="caution">
    <text evidence="2">The sequence shown here is derived from an EMBL/GenBank/DDBJ whole genome shotgun (WGS) entry which is preliminary data.</text>
</comment>
<evidence type="ECO:0000313" key="3">
    <source>
        <dbReference type="Proteomes" id="UP000234275"/>
    </source>
</evidence>
<dbReference type="RefSeq" id="XP_024701297.1">
    <property type="nucleotide sequence ID" value="XM_024851775.1"/>
</dbReference>
<feature type="region of interest" description="Disordered" evidence="1">
    <location>
        <begin position="769"/>
        <end position="826"/>
    </location>
</feature>
<evidence type="ECO:0008006" key="4">
    <source>
        <dbReference type="Google" id="ProtNLM"/>
    </source>
</evidence>
<dbReference type="OrthoDB" id="4455544at2759"/>
<dbReference type="AlphaFoldDB" id="A0A2I2FZD7"/>
<feature type="region of interest" description="Disordered" evidence="1">
    <location>
        <begin position="1"/>
        <end position="21"/>
    </location>
</feature>
<organism evidence="2 3">
    <name type="scientific">Aspergillus steynii IBT 23096</name>
    <dbReference type="NCBI Taxonomy" id="1392250"/>
    <lineage>
        <taxon>Eukaryota</taxon>
        <taxon>Fungi</taxon>
        <taxon>Dikarya</taxon>
        <taxon>Ascomycota</taxon>
        <taxon>Pezizomycotina</taxon>
        <taxon>Eurotiomycetes</taxon>
        <taxon>Eurotiomycetidae</taxon>
        <taxon>Eurotiales</taxon>
        <taxon>Aspergillaceae</taxon>
        <taxon>Aspergillus</taxon>
        <taxon>Aspergillus subgen. Circumdati</taxon>
    </lineage>
</organism>
<protein>
    <recommendedName>
        <fullName evidence="4">ZZ-type domain-containing protein</fullName>
    </recommendedName>
</protein>
<proteinExistence type="predicted"/>
<sequence>MSRFKSSRPHPLPQDITPGPNLPWDLIGPGESHLLAELEKLYWIGVKHELQNIIQTLRFWQRSENSHVRVPDETDDHVYGFDTFIDQVCRESRDLAVRCERRRRKEENNFVTQAQQYENAVKQALLDVKAERDAMRVRGEVRHEIKNLPKLNGLDFRACMLLQADGFLDIDKITEYRPPRDKTGPKPRIPQLTLSINEHPQPEFHPLRCSACNATIYDSMFTKQPPTPKPFTICCDCYWTHHYGDPTLVKVHKHSILHAIDGPTSRRLCQCTTVQHSDALGRPRNLFPLNLDDRHITTGKLRCPLLDLTDMVAHAKYRGLLASVGVEPRGSLARVIERVKSIRVGRGDRSNREDRVVSGTLHDMDPGAGHPAEDDIPAFFRHRADKNPFGEVHMALRIGPLVIENGVEGTKSGALITLREMSVFHESFQHGTHQPALAVDGSPERTIWQQSQRPIDSPKRYNAIMKQVVGVPFSGLADSEQSREKKIIKLVIEASQSPTALETDTQQELDSRISRILEQLQHLLAPRVKTYLSSITSQLLTSTTTLTWNPVTNNCTLTPAPKSKYDIPPGHIDEYLTHTPSSDLIDTLTQYSTDWASFPQPLYPHQELFPWDCTEGYARCPTPCGSCNLAKHVWAFPFDSWSLVSMHLGRERCLYPNQDKQTLSWLQNRLSILTASWLLTRTATSMARSSTFVNSPLWIHQPPRSSSPSSPSIHSIPRVKTGGVHRAQPNSHSFELGTNAHFFLATWAGKSAYEQRSAYEKVRGERMRMQDVLSRTRGRFRKINTSSSSTTSSSSSNKGKKEKEKKKAGENSPPNQTRAYKGFEGEDSTRFTGNFQIFYNASYTPFSDDGAGAGGECVDAQFASIVGLASIGQFGADPGYDPATDPGVNCATGCGSSSAGDSGHGGGGGYGGGEGGGSSGGGDGGGGGSSGGGGGDGGGGGGGGGGGDGGG</sequence>
<feature type="region of interest" description="Disordered" evidence="1">
    <location>
        <begin position="700"/>
        <end position="731"/>
    </location>
</feature>
<feature type="compositionally biased region" description="Gly residues" evidence="1">
    <location>
        <begin position="902"/>
        <end position="951"/>
    </location>
</feature>